<reference evidence="7" key="1">
    <citation type="journal article" date="2023" name="PeerJ">
        <title>Selection and evaluation of lactic acid bacteria from chicken feces in Thailand as potential probiotics.</title>
        <authorList>
            <person name="Khurajog B."/>
            <person name="Disastra Y."/>
            <person name="Lawwyne L.D."/>
            <person name="Sirichokchatchawan W."/>
            <person name="Niyomtham W."/>
            <person name="Yindee J."/>
            <person name="Hampson D.J."/>
            <person name="Prapasarakul N."/>
        </authorList>
    </citation>
    <scope>NUCLEOTIDE SEQUENCE</scope>
    <source>
        <strain evidence="7">BF9</strain>
    </source>
</reference>
<keyword evidence="4 6" id="KW-1133">Transmembrane helix</keyword>
<feature type="transmembrane region" description="Helical" evidence="6">
    <location>
        <begin position="606"/>
        <end position="629"/>
    </location>
</feature>
<feature type="transmembrane region" description="Helical" evidence="6">
    <location>
        <begin position="217"/>
        <end position="238"/>
    </location>
</feature>
<feature type="transmembrane region" description="Helical" evidence="6">
    <location>
        <begin position="574"/>
        <end position="594"/>
    </location>
</feature>
<feature type="transmembrane region" description="Helical" evidence="6">
    <location>
        <begin position="354"/>
        <end position="377"/>
    </location>
</feature>
<evidence type="ECO:0000256" key="1">
    <source>
        <dbReference type="ARBA" id="ARBA00004141"/>
    </source>
</evidence>
<feature type="transmembrane region" description="Helical" evidence="6">
    <location>
        <begin position="415"/>
        <end position="433"/>
    </location>
</feature>
<dbReference type="GeneID" id="57365590"/>
<dbReference type="GO" id="GO:0035673">
    <property type="term" value="F:oligopeptide transmembrane transporter activity"/>
    <property type="evidence" value="ECO:0007669"/>
    <property type="project" value="InterPro"/>
</dbReference>
<feature type="transmembrane region" description="Helical" evidence="6">
    <location>
        <begin position="329"/>
        <end position="348"/>
    </location>
</feature>
<feature type="transmembrane region" description="Helical" evidence="6">
    <location>
        <begin position="56"/>
        <end position="77"/>
    </location>
</feature>
<evidence type="ECO:0000256" key="4">
    <source>
        <dbReference type="ARBA" id="ARBA00022989"/>
    </source>
</evidence>
<evidence type="ECO:0000256" key="3">
    <source>
        <dbReference type="ARBA" id="ARBA00022692"/>
    </source>
</evidence>
<protein>
    <submittedName>
        <fullName evidence="7">OPT family oligopeptide transporter</fullName>
    </submittedName>
</protein>
<evidence type="ECO:0000256" key="6">
    <source>
        <dbReference type="SAM" id="Phobius"/>
    </source>
</evidence>
<feature type="transmembrane region" description="Helical" evidence="6">
    <location>
        <begin position="285"/>
        <end position="309"/>
    </location>
</feature>
<dbReference type="Proteomes" id="UP001280897">
    <property type="component" value="Unassembled WGS sequence"/>
</dbReference>
<evidence type="ECO:0000313" key="8">
    <source>
        <dbReference type="Proteomes" id="UP001280897"/>
    </source>
</evidence>
<proteinExistence type="predicted"/>
<feature type="transmembrane region" description="Helical" evidence="6">
    <location>
        <begin position="453"/>
        <end position="472"/>
    </location>
</feature>
<keyword evidence="3 6" id="KW-0812">Transmembrane</keyword>
<dbReference type="Pfam" id="PF03169">
    <property type="entry name" value="OPT"/>
    <property type="match status" value="1"/>
</dbReference>
<feature type="transmembrane region" description="Helical" evidence="6">
    <location>
        <begin position="245"/>
        <end position="265"/>
    </location>
</feature>
<feature type="transmembrane region" description="Helical" evidence="6">
    <location>
        <begin position="122"/>
        <end position="144"/>
    </location>
</feature>
<organism evidence="7 8">
    <name type="scientific">Pediococcus acidilactici</name>
    <dbReference type="NCBI Taxonomy" id="1254"/>
    <lineage>
        <taxon>Bacteria</taxon>
        <taxon>Bacillati</taxon>
        <taxon>Bacillota</taxon>
        <taxon>Bacilli</taxon>
        <taxon>Lactobacillales</taxon>
        <taxon>Lactobacillaceae</taxon>
        <taxon>Pediococcus</taxon>
        <taxon>Pediococcus acidilactici group</taxon>
    </lineage>
</organism>
<dbReference type="EMBL" id="JAWJAV010000006">
    <property type="protein sequence ID" value="MDV2621883.1"/>
    <property type="molecule type" value="Genomic_DNA"/>
</dbReference>
<comment type="caution">
    <text evidence="7">The sequence shown here is derived from an EMBL/GenBank/DDBJ whole genome shotgun (WGS) entry which is preliminary data.</text>
</comment>
<keyword evidence="2" id="KW-0813">Transport</keyword>
<evidence type="ECO:0000256" key="2">
    <source>
        <dbReference type="ARBA" id="ARBA00022448"/>
    </source>
</evidence>
<feature type="transmembrane region" description="Helical" evidence="6">
    <location>
        <begin position="508"/>
        <end position="528"/>
    </location>
</feature>
<evidence type="ECO:0000313" key="7">
    <source>
        <dbReference type="EMBL" id="MDV2621883.1"/>
    </source>
</evidence>
<dbReference type="GO" id="GO:0016020">
    <property type="term" value="C:membrane"/>
    <property type="evidence" value="ECO:0007669"/>
    <property type="project" value="UniProtKB-SubCell"/>
</dbReference>
<feature type="transmembrane region" description="Helical" evidence="6">
    <location>
        <begin position="31"/>
        <end position="50"/>
    </location>
</feature>
<feature type="transmembrane region" description="Helical" evidence="6">
    <location>
        <begin position="175"/>
        <end position="197"/>
    </location>
</feature>
<comment type="subcellular location">
    <subcellularLocation>
        <location evidence="1">Membrane</location>
        <topology evidence="1">Multi-pass membrane protein</topology>
    </subcellularLocation>
</comment>
<dbReference type="InterPro" id="IPR004813">
    <property type="entry name" value="OPT"/>
</dbReference>
<feature type="transmembrane region" description="Helical" evidence="6">
    <location>
        <begin position="534"/>
        <end position="554"/>
    </location>
</feature>
<dbReference type="AlphaFoldDB" id="A0AAW8YJI4"/>
<accession>A0AAW8YJI4</accession>
<name>A0AAW8YJI4_PEDAC</name>
<feature type="transmembrane region" description="Helical" evidence="6">
    <location>
        <begin position="389"/>
        <end position="409"/>
    </location>
</feature>
<reference evidence="7" key="2">
    <citation type="submission" date="2023-10" db="EMBL/GenBank/DDBJ databases">
        <authorList>
            <person name="Khurajog B."/>
        </authorList>
    </citation>
    <scope>NUCLEOTIDE SEQUENCE</scope>
    <source>
        <strain evidence="7">BF9</strain>
    </source>
</reference>
<gene>
    <name evidence="7" type="ORF">R0G89_09085</name>
</gene>
<sequence>MAQNVSKKDYGGNGKSKYVPYVTKKGHGGSIAILIMGIILAVIFGASTAYSGMKAGLTVAAGIPGSIIGSGLVSLFAKKRGILGKNILQGMSSGGEAVASGMIYVLPAIILIGGHVNFFTGVMVGALAVMFAIGSASLVQNYLIVEEHGRLAYPESMAITEALVASESGGDSLKFLGVGFGIGGLITLFTSQVFGWVNSMITFTGNSFYRWKMSTEVNPMLAGIGFVVGLEVAMTMFAGSILSNFAVVPLVSYFAQMAGSGAHVWNDAALSISQMSVDDVAGSYVKYIGAGMMLCGGIIGAVKLIPVIWTSIKKVLNARNSTTEDKNALGLIALLASVIAIFVAGFIISGSVIVALLGGVLTLILSLLFVIVSARLAGTIGCSNEPVSGMTIASLVIMTLAFVLMGWTTKNYTEILLLFGVFIVTTVSVGGGYMQTQKVNYMIGGSNKEMMKYYMIAGFVGVLTVIGTTVLLEPQLRITGSNPPFGLPQANLIATLTSGIMSGDLPWIMIIVGIVMALVFWMLDLPIMTVALGFYLPISTTSIILVGALLKLLINKTTKDKELRDKRVQSGVSLSSGLIAGGSIIGLVGIIFHVTGLLGNSAPSGFLASNAMGLILLAAMAGAIVIPLYMIKKSENQGKAEERE</sequence>
<dbReference type="RefSeq" id="WP_056985206.1">
    <property type="nucleotide sequence ID" value="NZ_CP050079.1"/>
</dbReference>
<evidence type="ECO:0000256" key="5">
    <source>
        <dbReference type="ARBA" id="ARBA00023136"/>
    </source>
</evidence>
<keyword evidence="5 6" id="KW-0472">Membrane</keyword>